<dbReference type="OrthoDB" id="189at2759"/>
<keyword evidence="6" id="KW-1185">Reference proteome</keyword>
<dbReference type="InterPro" id="IPR036322">
    <property type="entry name" value="WD40_repeat_dom_sf"/>
</dbReference>
<keyword evidence="2" id="KW-0677">Repeat</keyword>
<dbReference type="InterPro" id="IPR011659">
    <property type="entry name" value="WD40"/>
</dbReference>
<accession>A0A2V3IX44</accession>
<dbReference type="InterPro" id="IPR040132">
    <property type="entry name" value="Tex1/THOC3"/>
</dbReference>
<gene>
    <name evidence="5" type="ORF">BWQ96_03552</name>
</gene>
<evidence type="ECO:0000313" key="6">
    <source>
        <dbReference type="Proteomes" id="UP000247409"/>
    </source>
</evidence>
<name>A0A2V3IX44_9FLOR</name>
<dbReference type="InterPro" id="IPR015943">
    <property type="entry name" value="WD40/YVTN_repeat-like_dom_sf"/>
</dbReference>
<dbReference type="PANTHER" id="PTHR22839">
    <property type="entry name" value="THO COMPLEX SUBUNIT 3 THO3"/>
    <property type="match status" value="1"/>
</dbReference>
<dbReference type="Gene3D" id="2.130.10.10">
    <property type="entry name" value="YVTN repeat-like/Quinoprotein amine dehydrogenase"/>
    <property type="match status" value="2"/>
</dbReference>
<dbReference type="STRING" id="448386.A0A2V3IX44"/>
<dbReference type="EMBL" id="NBIV01000034">
    <property type="protein sequence ID" value="PXF46726.1"/>
    <property type="molecule type" value="Genomic_DNA"/>
</dbReference>
<evidence type="ECO:0000256" key="1">
    <source>
        <dbReference type="ARBA" id="ARBA00022574"/>
    </source>
</evidence>
<comment type="similarity">
    <text evidence="3">Belongs to the THOC3 family.</text>
</comment>
<dbReference type="AlphaFoldDB" id="A0A2V3IX44"/>
<dbReference type="GO" id="GO:0000445">
    <property type="term" value="C:THO complex part of transcription export complex"/>
    <property type="evidence" value="ECO:0007669"/>
    <property type="project" value="TreeGrafter"/>
</dbReference>
<sequence>MSVFHDLESKRCFGHRSSVTAVAWNLDGSRLLAAGDASTVLVYDTQSLEMSTRPERHFLHECHGHTKNIEAMVPSQTSPDMFVTGGVDCLINVYDTRTGSRAIHSLSTDSKCLFADWAPDGNTVAIGLSSNTIYFVDCLTWTVRKKMPFDGEVNQFRWTPDGRRILFTRGDGSVDAFAWPSLEHIITVQGHVDTCMGIACDPKGRYVSVASLDTCVSVWDSMSLSNIFTIDRWEKPVQLLDYSYEGQYLALTGDLERIDITDSSNGSLVHSISTVAVLNGFAWHPSRLLLAYAPMKFGRYGGEQPATYVWGFSRSK</sequence>
<dbReference type="Pfam" id="PF00400">
    <property type="entry name" value="WD40"/>
    <property type="match status" value="3"/>
</dbReference>
<protein>
    <submittedName>
        <fullName evidence="5">THO complex subunit 3</fullName>
    </submittedName>
</protein>
<dbReference type="PANTHER" id="PTHR22839:SF0">
    <property type="entry name" value="THO COMPLEX SUBUNIT 3"/>
    <property type="match status" value="1"/>
</dbReference>
<dbReference type="SUPFAM" id="SSF50978">
    <property type="entry name" value="WD40 repeat-like"/>
    <property type="match status" value="1"/>
</dbReference>
<dbReference type="SMART" id="SM00320">
    <property type="entry name" value="WD40"/>
    <property type="match status" value="5"/>
</dbReference>
<dbReference type="Pfam" id="PF07676">
    <property type="entry name" value="PD40"/>
    <property type="match status" value="1"/>
</dbReference>
<dbReference type="PROSITE" id="PS50082">
    <property type="entry name" value="WD_REPEATS_2"/>
    <property type="match status" value="2"/>
</dbReference>
<feature type="repeat" description="WD" evidence="4">
    <location>
        <begin position="12"/>
        <end position="53"/>
    </location>
</feature>
<dbReference type="Proteomes" id="UP000247409">
    <property type="component" value="Unassembled WGS sequence"/>
</dbReference>
<comment type="caution">
    <text evidence="5">The sequence shown here is derived from an EMBL/GenBank/DDBJ whole genome shotgun (WGS) entry which is preliminary data.</text>
</comment>
<feature type="repeat" description="WD" evidence="4">
    <location>
        <begin position="188"/>
        <end position="229"/>
    </location>
</feature>
<organism evidence="5 6">
    <name type="scientific">Gracilariopsis chorda</name>
    <dbReference type="NCBI Taxonomy" id="448386"/>
    <lineage>
        <taxon>Eukaryota</taxon>
        <taxon>Rhodophyta</taxon>
        <taxon>Florideophyceae</taxon>
        <taxon>Rhodymeniophycidae</taxon>
        <taxon>Gracilariales</taxon>
        <taxon>Gracilariaceae</taxon>
        <taxon>Gracilariopsis</taxon>
    </lineage>
</organism>
<dbReference type="InterPro" id="IPR001680">
    <property type="entry name" value="WD40_rpt"/>
</dbReference>
<evidence type="ECO:0000256" key="3">
    <source>
        <dbReference type="ARBA" id="ARBA00046343"/>
    </source>
</evidence>
<dbReference type="GO" id="GO:0006406">
    <property type="term" value="P:mRNA export from nucleus"/>
    <property type="evidence" value="ECO:0007669"/>
    <property type="project" value="InterPro"/>
</dbReference>
<evidence type="ECO:0000313" key="5">
    <source>
        <dbReference type="EMBL" id="PXF46726.1"/>
    </source>
</evidence>
<keyword evidence="1 4" id="KW-0853">WD repeat</keyword>
<evidence type="ECO:0000256" key="4">
    <source>
        <dbReference type="PROSITE-ProRule" id="PRU00221"/>
    </source>
</evidence>
<proteinExistence type="inferred from homology"/>
<evidence type="ECO:0000256" key="2">
    <source>
        <dbReference type="ARBA" id="ARBA00022737"/>
    </source>
</evidence>
<reference evidence="5 6" key="1">
    <citation type="journal article" date="2018" name="Mol. Biol. Evol.">
        <title>Analysis of the draft genome of the red seaweed Gracilariopsis chorda provides insights into genome size evolution in Rhodophyta.</title>
        <authorList>
            <person name="Lee J."/>
            <person name="Yang E.C."/>
            <person name="Graf L."/>
            <person name="Yang J.H."/>
            <person name="Qiu H."/>
            <person name="Zel Zion U."/>
            <person name="Chan C.X."/>
            <person name="Stephens T.G."/>
            <person name="Weber A.P.M."/>
            <person name="Boo G.H."/>
            <person name="Boo S.M."/>
            <person name="Kim K.M."/>
            <person name="Shin Y."/>
            <person name="Jung M."/>
            <person name="Lee S.J."/>
            <person name="Yim H.S."/>
            <person name="Lee J.H."/>
            <person name="Bhattacharya D."/>
            <person name="Yoon H.S."/>
        </authorList>
    </citation>
    <scope>NUCLEOTIDE SEQUENCE [LARGE SCALE GENOMIC DNA]</scope>
    <source>
        <strain evidence="5 6">SKKU-2015</strain>
        <tissue evidence="5">Whole body</tissue>
    </source>
</reference>